<evidence type="ECO:0000256" key="4">
    <source>
        <dbReference type="ARBA" id="ARBA00022989"/>
    </source>
</evidence>
<feature type="transmembrane region" description="Helical" evidence="6">
    <location>
        <begin position="115"/>
        <end position="134"/>
    </location>
</feature>
<evidence type="ECO:0000256" key="6">
    <source>
        <dbReference type="SAM" id="Phobius"/>
    </source>
</evidence>
<name>A0ABT1HIS4_9NOCA</name>
<evidence type="ECO:0000256" key="1">
    <source>
        <dbReference type="ARBA" id="ARBA00004651"/>
    </source>
</evidence>
<evidence type="ECO:0000313" key="7">
    <source>
        <dbReference type="EMBL" id="MCP2177829.1"/>
    </source>
</evidence>
<keyword evidence="5 6" id="KW-0472">Membrane</keyword>
<feature type="transmembrane region" description="Helical" evidence="6">
    <location>
        <begin position="40"/>
        <end position="63"/>
    </location>
</feature>
<feature type="transmembrane region" description="Helical" evidence="6">
    <location>
        <begin position="210"/>
        <end position="233"/>
    </location>
</feature>
<keyword evidence="2" id="KW-1003">Cell membrane</keyword>
<reference evidence="7 8" key="1">
    <citation type="submission" date="2022-06" db="EMBL/GenBank/DDBJ databases">
        <title>Genomic Encyclopedia of Archaeal and Bacterial Type Strains, Phase II (KMG-II): from individual species to whole genera.</title>
        <authorList>
            <person name="Goeker M."/>
        </authorList>
    </citation>
    <scope>NUCLEOTIDE SEQUENCE [LARGE SCALE GENOMIC DNA]</scope>
    <source>
        <strain evidence="7 8">DSM 44693</strain>
    </source>
</reference>
<dbReference type="RefSeq" id="WP_253662709.1">
    <property type="nucleotide sequence ID" value="NZ_BAAAJQ010000001.1"/>
</dbReference>
<feature type="transmembrane region" description="Helical" evidence="6">
    <location>
        <begin position="254"/>
        <end position="273"/>
    </location>
</feature>
<dbReference type="PANTHER" id="PTHR30250">
    <property type="entry name" value="PST FAMILY PREDICTED COLANIC ACID TRANSPORTER"/>
    <property type="match status" value="1"/>
</dbReference>
<sequence length="461" mass="48226">MVSVDPSLAITAPIPPVDADESDVSNLNAVEKRSLVLSSLFRILGTPVIALAGIVAAGIVIRATGETTYGLVTLVSTVGLLLPFADLGIGAVAMNAVSTTRTPASDDHVLDVVRAAFRSLAVVAVVITLLALIVMAFDQWHTIIGLSTGSQDRWAITVAVVVFAWTIPAGIGVRLLIGHDKNELAVVSFMANSILGLGITVVMYQLGIRGIWFVLPALLGALLGNLGSMLVGLKITGIGRSIFGHVTTGVTPRTMLRGSMWLFFVSLGIPFGVQVQRIVLSHLSTPTQLSRYALMAQIFGIGWSVLSTASLSFWPIFIKRRADSAATISLWVRTTVIFGVVAILGAVAMVFLGPWIGELISGGAITISTTLAGAFALLLVAQSIHLPSGVLLTNPSGARWQTFCLAAMAVLTLAGCVYVAPRHGAAGVVAVTAAAVVLSQVIPDLVSVPRLVRRRTAEETS</sequence>
<feature type="transmembrane region" description="Helical" evidence="6">
    <location>
        <begin position="426"/>
        <end position="446"/>
    </location>
</feature>
<evidence type="ECO:0000256" key="5">
    <source>
        <dbReference type="ARBA" id="ARBA00023136"/>
    </source>
</evidence>
<dbReference type="PANTHER" id="PTHR30250:SF11">
    <property type="entry name" value="O-ANTIGEN TRANSPORTER-RELATED"/>
    <property type="match status" value="1"/>
</dbReference>
<evidence type="ECO:0000313" key="8">
    <source>
        <dbReference type="Proteomes" id="UP001206895"/>
    </source>
</evidence>
<accession>A0ABT1HIS4</accession>
<feature type="transmembrane region" description="Helical" evidence="6">
    <location>
        <begin position="154"/>
        <end position="177"/>
    </location>
</feature>
<feature type="transmembrane region" description="Helical" evidence="6">
    <location>
        <begin position="184"/>
        <end position="204"/>
    </location>
</feature>
<feature type="transmembrane region" description="Helical" evidence="6">
    <location>
        <begin position="402"/>
        <end position="420"/>
    </location>
</feature>
<keyword evidence="8" id="KW-1185">Reference proteome</keyword>
<evidence type="ECO:0000256" key="3">
    <source>
        <dbReference type="ARBA" id="ARBA00022692"/>
    </source>
</evidence>
<feature type="transmembrane region" description="Helical" evidence="6">
    <location>
        <begin position="293"/>
        <end position="318"/>
    </location>
</feature>
<dbReference type="InterPro" id="IPR050833">
    <property type="entry name" value="Poly_Biosynth_Transport"/>
</dbReference>
<comment type="subcellular location">
    <subcellularLocation>
        <location evidence="1">Cell membrane</location>
        <topology evidence="1">Multi-pass membrane protein</topology>
    </subcellularLocation>
</comment>
<comment type="caution">
    <text evidence="7">The sequence shown here is derived from an EMBL/GenBank/DDBJ whole genome shotgun (WGS) entry which is preliminary data.</text>
</comment>
<gene>
    <name evidence="7" type="ORF">LX13_003657</name>
</gene>
<proteinExistence type="predicted"/>
<keyword evidence="3 6" id="KW-0812">Transmembrane</keyword>
<keyword evidence="4 6" id="KW-1133">Transmembrane helix</keyword>
<feature type="transmembrane region" description="Helical" evidence="6">
    <location>
        <begin position="330"/>
        <end position="353"/>
    </location>
</feature>
<evidence type="ECO:0000256" key="2">
    <source>
        <dbReference type="ARBA" id="ARBA00022475"/>
    </source>
</evidence>
<feature type="transmembrane region" description="Helical" evidence="6">
    <location>
        <begin position="69"/>
        <end position="94"/>
    </location>
</feature>
<dbReference type="EMBL" id="JAMTCJ010000003">
    <property type="protein sequence ID" value="MCP2177829.1"/>
    <property type="molecule type" value="Genomic_DNA"/>
</dbReference>
<dbReference type="Proteomes" id="UP001206895">
    <property type="component" value="Unassembled WGS sequence"/>
</dbReference>
<protein>
    <submittedName>
        <fullName evidence="7">Membrane protein involved in the export of O-antigen and teichoic acid</fullName>
    </submittedName>
</protein>
<feature type="transmembrane region" description="Helical" evidence="6">
    <location>
        <begin position="359"/>
        <end position="381"/>
    </location>
</feature>
<organism evidence="7 8">
    <name type="scientific">Williamsia maris</name>
    <dbReference type="NCBI Taxonomy" id="72806"/>
    <lineage>
        <taxon>Bacteria</taxon>
        <taxon>Bacillati</taxon>
        <taxon>Actinomycetota</taxon>
        <taxon>Actinomycetes</taxon>
        <taxon>Mycobacteriales</taxon>
        <taxon>Nocardiaceae</taxon>
        <taxon>Williamsia</taxon>
    </lineage>
</organism>